<feature type="transmembrane region" description="Helical" evidence="2">
    <location>
        <begin position="95"/>
        <end position="116"/>
    </location>
</feature>
<reference evidence="3" key="1">
    <citation type="submission" date="2020-11" db="EMBL/GenBank/DDBJ databases">
        <authorList>
            <consortium name="DOE Joint Genome Institute"/>
            <person name="Ahrendt S."/>
            <person name="Riley R."/>
            <person name="Andreopoulos W."/>
            <person name="Labutti K."/>
            <person name="Pangilinan J."/>
            <person name="Ruiz-Duenas F.J."/>
            <person name="Barrasa J.M."/>
            <person name="Sanchez-Garcia M."/>
            <person name="Camarero S."/>
            <person name="Miyauchi S."/>
            <person name="Serrano A."/>
            <person name="Linde D."/>
            <person name="Babiker R."/>
            <person name="Drula E."/>
            <person name="Ayuso-Fernandez I."/>
            <person name="Pacheco R."/>
            <person name="Padilla G."/>
            <person name="Ferreira P."/>
            <person name="Barriuso J."/>
            <person name="Kellner H."/>
            <person name="Castanera R."/>
            <person name="Alfaro M."/>
            <person name="Ramirez L."/>
            <person name="Pisabarro A.G."/>
            <person name="Kuo A."/>
            <person name="Tritt A."/>
            <person name="Lipzen A."/>
            <person name="He G."/>
            <person name="Yan M."/>
            <person name="Ng V."/>
            <person name="Cullen D."/>
            <person name="Martin F."/>
            <person name="Rosso M.-N."/>
            <person name="Henrissat B."/>
            <person name="Hibbett D."/>
            <person name="Martinez A.T."/>
            <person name="Grigoriev I.V."/>
        </authorList>
    </citation>
    <scope>NUCLEOTIDE SEQUENCE</scope>
    <source>
        <strain evidence="3">AH 40177</strain>
    </source>
</reference>
<keyword evidence="2" id="KW-0812">Transmembrane</keyword>
<feature type="transmembrane region" description="Helical" evidence="2">
    <location>
        <begin position="128"/>
        <end position="151"/>
    </location>
</feature>
<name>A0A9P5Q9A1_9AGAR</name>
<feature type="transmembrane region" description="Helical" evidence="2">
    <location>
        <begin position="213"/>
        <end position="238"/>
    </location>
</feature>
<feature type="transmembrane region" description="Helical" evidence="2">
    <location>
        <begin position="244"/>
        <end position="263"/>
    </location>
</feature>
<dbReference type="EMBL" id="JADNRY010000005">
    <property type="protein sequence ID" value="KAF9077047.1"/>
    <property type="molecule type" value="Genomic_DNA"/>
</dbReference>
<sequence>MSTLVLERSIYVGNYLSGILYGIEAYLFAHSVFCLWSQPHAQHQGRAFYVTYGAILLLLTTLAITTNALFGQEMWIEHRDSPGGPIGYFAANVSAWYNTLGSTAGILTNFMADGLLLYRCYMIWGSRIYIILLPCLIYLASIAMAILNTILGALPGANVFRGKANDIGIGWVSLTISLNIILSTLICARLLIMRRRIRSIGVLSPESTATYSNIIAIIVESAVPYTFSGIALLVTSILQNNTELAWSFTWGVFSAISPQMIILRVAMGQAWNRETVDKVSRSLSFARPLSELESGVVSSAVSGRTHANYEAGNPVLLPPPDHLNGSSSDMDISNVKKQKFKLPQPH</sequence>
<evidence type="ECO:0000256" key="1">
    <source>
        <dbReference type="SAM" id="MobiDB-lite"/>
    </source>
</evidence>
<evidence type="ECO:0000256" key="2">
    <source>
        <dbReference type="SAM" id="Phobius"/>
    </source>
</evidence>
<keyword evidence="4" id="KW-1185">Reference proteome</keyword>
<accession>A0A9P5Q9A1</accession>
<keyword evidence="2" id="KW-0472">Membrane</keyword>
<evidence type="ECO:0000313" key="4">
    <source>
        <dbReference type="Proteomes" id="UP000772434"/>
    </source>
</evidence>
<feature type="transmembrane region" description="Helical" evidence="2">
    <location>
        <begin position="48"/>
        <end position="70"/>
    </location>
</feature>
<protein>
    <submittedName>
        <fullName evidence="3">Uncharacterized protein</fullName>
    </submittedName>
</protein>
<feature type="region of interest" description="Disordered" evidence="1">
    <location>
        <begin position="311"/>
        <end position="330"/>
    </location>
</feature>
<feature type="transmembrane region" description="Helical" evidence="2">
    <location>
        <begin position="171"/>
        <end position="192"/>
    </location>
</feature>
<comment type="caution">
    <text evidence="3">The sequence shown here is derived from an EMBL/GenBank/DDBJ whole genome shotgun (WGS) entry which is preliminary data.</text>
</comment>
<proteinExistence type="predicted"/>
<gene>
    <name evidence="3" type="ORF">BDP27DRAFT_1389251</name>
</gene>
<dbReference type="OrthoDB" id="2796825at2759"/>
<dbReference type="Proteomes" id="UP000772434">
    <property type="component" value="Unassembled WGS sequence"/>
</dbReference>
<feature type="transmembrane region" description="Helical" evidence="2">
    <location>
        <begin position="15"/>
        <end position="36"/>
    </location>
</feature>
<evidence type="ECO:0000313" key="3">
    <source>
        <dbReference type="EMBL" id="KAF9077047.1"/>
    </source>
</evidence>
<keyword evidence="2" id="KW-1133">Transmembrane helix</keyword>
<dbReference type="AlphaFoldDB" id="A0A9P5Q9A1"/>
<organism evidence="3 4">
    <name type="scientific">Rhodocollybia butyracea</name>
    <dbReference type="NCBI Taxonomy" id="206335"/>
    <lineage>
        <taxon>Eukaryota</taxon>
        <taxon>Fungi</taxon>
        <taxon>Dikarya</taxon>
        <taxon>Basidiomycota</taxon>
        <taxon>Agaricomycotina</taxon>
        <taxon>Agaricomycetes</taxon>
        <taxon>Agaricomycetidae</taxon>
        <taxon>Agaricales</taxon>
        <taxon>Marasmiineae</taxon>
        <taxon>Omphalotaceae</taxon>
        <taxon>Rhodocollybia</taxon>
    </lineage>
</organism>